<evidence type="ECO:0000256" key="7">
    <source>
        <dbReference type="HAMAP-Rule" id="MF_00607"/>
    </source>
</evidence>
<feature type="binding site" evidence="7 8">
    <location>
        <position position="53"/>
    </location>
    <ligand>
        <name>S-adenosyl-L-methionine</name>
        <dbReference type="ChEBI" id="CHEBI:59789"/>
    </ligand>
</feature>
<dbReference type="PANTHER" id="PTHR11727:SF7">
    <property type="entry name" value="DIMETHYLADENOSINE TRANSFERASE-RELATED"/>
    <property type="match status" value="1"/>
</dbReference>
<dbReference type="InterPro" id="IPR001737">
    <property type="entry name" value="KsgA/Erm"/>
</dbReference>
<evidence type="ECO:0000256" key="1">
    <source>
        <dbReference type="ARBA" id="ARBA00022490"/>
    </source>
</evidence>
<dbReference type="HAMAP" id="MF_00607">
    <property type="entry name" value="16SrRNA_methyltr_A"/>
    <property type="match status" value="1"/>
</dbReference>
<dbReference type="Gene3D" id="1.10.8.100">
    <property type="entry name" value="Ribosomal RNA adenine dimethylase-like, domain 2"/>
    <property type="match status" value="1"/>
</dbReference>
<dbReference type="SUPFAM" id="SSF53335">
    <property type="entry name" value="S-adenosyl-L-methionine-dependent methyltransferases"/>
    <property type="match status" value="1"/>
</dbReference>
<dbReference type="GO" id="GO:0003723">
    <property type="term" value="F:RNA binding"/>
    <property type="evidence" value="ECO:0007669"/>
    <property type="project" value="UniProtKB-UniRule"/>
</dbReference>
<dbReference type="GO" id="GO:0005829">
    <property type="term" value="C:cytosol"/>
    <property type="evidence" value="ECO:0007669"/>
    <property type="project" value="TreeGrafter"/>
</dbReference>
<feature type="binding site" evidence="7 8">
    <location>
        <position position="28"/>
    </location>
    <ligand>
        <name>S-adenosyl-L-methionine</name>
        <dbReference type="ChEBI" id="CHEBI:59789"/>
    </ligand>
</feature>
<dbReference type="PANTHER" id="PTHR11727">
    <property type="entry name" value="DIMETHYLADENOSINE TRANSFERASE"/>
    <property type="match status" value="1"/>
</dbReference>
<feature type="domain" description="Ribosomal RNA adenine methylase transferase N-terminal" evidence="9">
    <location>
        <begin position="33"/>
        <end position="203"/>
    </location>
</feature>
<dbReference type="PROSITE" id="PS01131">
    <property type="entry name" value="RRNA_A_DIMETH"/>
    <property type="match status" value="1"/>
</dbReference>
<keyword evidence="3 7" id="KW-0489">Methyltransferase</keyword>
<evidence type="ECO:0000256" key="6">
    <source>
        <dbReference type="ARBA" id="ARBA00022884"/>
    </source>
</evidence>
<reference evidence="10" key="1">
    <citation type="submission" date="2020-02" db="EMBL/GenBank/DDBJ databases">
        <authorList>
            <person name="Meier V. D."/>
        </authorList>
    </citation>
    <scope>NUCLEOTIDE SEQUENCE</scope>
    <source>
        <strain evidence="10">AVDCRST_MAG20</strain>
    </source>
</reference>
<dbReference type="InterPro" id="IPR029063">
    <property type="entry name" value="SAM-dependent_MTases_sf"/>
</dbReference>
<name>A0A6J4I989_9ACTN</name>
<organism evidence="10">
    <name type="scientific">uncultured Acidimicrobiales bacterium</name>
    <dbReference type="NCBI Taxonomy" id="310071"/>
    <lineage>
        <taxon>Bacteria</taxon>
        <taxon>Bacillati</taxon>
        <taxon>Actinomycetota</taxon>
        <taxon>Acidimicrobiia</taxon>
        <taxon>Acidimicrobiales</taxon>
        <taxon>environmental samples</taxon>
    </lineage>
</organism>
<dbReference type="NCBIfam" id="TIGR00755">
    <property type="entry name" value="ksgA"/>
    <property type="match status" value="1"/>
</dbReference>
<dbReference type="FunFam" id="3.40.50.150:FF:000023">
    <property type="entry name" value="Ribosomal RNA small subunit methyltransferase A"/>
    <property type="match status" value="1"/>
</dbReference>
<dbReference type="CDD" id="cd02440">
    <property type="entry name" value="AdoMet_MTases"/>
    <property type="match status" value="1"/>
</dbReference>
<dbReference type="EC" id="2.1.1.182" evidence="7"/>
<keyword evidence="4 7" id="KW-0808">Transferase</keyword>
<comment type="function">
    <text evidence="7">Specifically dimethylates two adjacent adenosines (A1518 and A1519) in the loop of a conserved hairpin near the 3'-end of 16S rRNA in the 30S particle. May play a critical role in biogenesis of 30S subunits.</text>
</comment>
<protein>
    <recommendedName>
        <fullName evidence="7">Ribosomal RNA small subunit methyltransferase A</fullName>
        <ecNumber evidence="7">2.1.1.182</ecNumber>
    </recommendedName>
    <alternativeName>
        <fullName evidence="7">16S rRNA (adenine(1518)-N(6)/adenine(1519)-N(6))-dimethyltransferase</fullName>
    </alternativeName>
    <alternativeName>
        <fullName evidence="7">16S rRNA dimethyladenosine transferase</fullName>
    </alternativeName>
    <alternativeName>
        <fullName evidence="7">16S rRNA dimethylase</fullName>
    </alternativeName>
    <alternativeName>
        <fullName evidence="7">S-adenosylmethionine-6-N', N'-adenosyl(rRNA) dimethyltransferase</fullName>
    </alternativeName>
</protein>
<evidence type="ECO:0000313" key="10">
    <source>
        <dbReference type="EMBL" id="CAA9245994.1"/>
    </source>
</evidence>
<dbReference type="InterPro" id="IPR011530">
    <property type="entry name" value="rRNA_adenine_dimethylase"/>
</dbReference>
<keyword evidence="2 7" id="KW-0698">rRNA processing</keyword>
<evidence type="ECO:0000256" key="5">
    <source>
        <dbReference type="ARBA" id="ARBA00022691"/>
    </source>
</evidence>
<comment type="similarity">
    <text evidence="7">Belongs to the class I-like SAM-binding methyltransferase superfamily. rRNA adenine N(6)-methyltransferase family. RsmA subfamily.</text>
</comment>
<evidence type="ECO:0000256" key="2">
    <source>
        <dbReference type="ARBA" id="ARBA00022552"/>
    </source>
</evidence>
<evidence type="ECO:0000256" key="4">
    <source>
        <dbReference type="ARBA" id="ARBA00022679"/>
    </source>
</evidence>
<sequence>MTLTRSDVTDLLARHGLHPSRALGQNFVVDPNTVRRIARLAGVGPGDRVVEIGAGLGSLTLALLETGAAVTAVEVDRHLLGPLREVVEPAGATVVAGDALRLDWGALLGEGSWALVANLPYNVATPLVADLLDGVPAIRTMLVMVQREVGERLAAGAGDEAYGAVSVKVAYWARATVVGKVGPTVFLPQPKVDSGLVAIERRAVPAVDPGLVSSDRLFAVVRAGFGQRRKMLRRSLAGVVAPEAFEAAGVAPEARPEELDVHAWGRLAALPVP</sequence>
<dbReference type="PROSITE" id="PS51689">
    <property type="entry name" value="SAM_RNA_A_N6_MT"/>
    <property type="match status" value="1"/>
</dbReference>
<feature type="binding site" evidence="7 8">
    <location>
        <position position="98"/>
    </location>
    <ligand>
        <name>S-adenosyl-L-methionine</name>
        <dbReference type="ChEBI" id="CHEBI:59789"/>
    </ligand>
</feature>
<dbReference type="InterPro" id="IPR023165">
    <property type="entry name" value="rRNA_Ade_diMease-like_C"/>
</dbReference>
<feature type="binding site" evidence="7 8">
    <location>
        <position position="26"/>
    </location>
    <ligand>
        <name>S-adenosyl-L-methionine</name>
        <dbReference type="ChEBI" id="CHEBI:59789"/>
    </ligand>
</feature>
<feature type="binding site" evidence="7 8">
    <location>
        <position position="74"/>
    </location>
    <ligand>
        <name>S-adenosyl-L-methionine</name>
        <dbReference type="ChEBI" id="CHEBI:59789"/>
    </ligand>
</feature>
<comment type="subcellular location">
    <subcellularLocation>
        <location evidence="7">Cytoplasm</location>
    </subcellularLocation>
</comment>
<keyword evidence="5 7" id="KW-0949">S-adenosyl-L-methionine</keyword>
<keyword evidence="6 7" id="KW-0694">RNA-binding</keyword>
<evidence type="ECO:0000259" key="9">
    <source>
        <dbReference type="SMART" id="SM00650"/>
    </source>
</evidence>
<proteinExistence type="inferred from homology"/>
<evidence type="ECO:0000256" key="3">
    <source>
        <dbReference type="ARBA" id="ARBA00022603"/>
    </source>
</evidence>
<dbReference type="SMART" id="SM00650">
    <property type="entry name" value="rADc"/>
    <property type="match status" value="1"/>
</dbReference>
<dbReference type="InterPro" id="IPR020598">
    <property type="entry name" value="rRNA_Ade_methylase_Trfase_N"/>
</dbReference>
<keyword evidence="1 7" id="KW-0963">Cytoplasm</keyword>
<dbReference type="EMBL" id="CADCSY010000088">
    <property type="protein sequence ID" value="CAA9245994.1"/>
    <property type="molecule type" value="Genomic_DNA"/>
</dbReference>
<comment type="catalytic activity">
    <reaction evidence="7">
        <text>adenosine(1518)/adenosine(1519) in 16S rRNA + 4 S-adenosyl-L-methionine = N(6)-dimethyladenosine(1518)/N(6)-dimethyladenosine(1519) in 16S rRNA + 4 S-adenosyl-L-homocysteine + 4 H(+)</text>
        <dbReference type="Rhea" id="RHEA:19609"/>
        <dbReference type="Rhea" id="RHEA-COMP:10232"/>
        <dbReference type="Rhea" id="RHEA-COMP:10233"/>
        <dbReference type="ChEBI" id="CHEBI:15378"/>
        <dbReference type="ChEBI" id="CHEBI:57856"/>
        <dbReference type="ChEBI" id="CHEBI:59789"/>
        <dbReference type="ChEBI" id="CHEBI:74411"/>
        <dbReference type="ChEBI" id="CHEBI:74493"/>
        <dbReference type="EC" id="2.1.1.182"/>
    </reaction>
</comment>
<accession>A0A6J4I989</accession>
<dbReference type="GO" id="GO:0052908">
    <property type="term" value="F:16S rRNA (adenine(1518)-N(6)/adenine(1519)-N(6))-dimethyltransferase activity"/>
    <property type="evidence" value="ECO:0007669"/>
    <property type="project" value="UniProtKB-EC"/>
</dbReference>
<dbReference type="AlphaFoldDB" id="A0A6J4I989"/>
<dbReference type="InterPro" id="IPR020596">
    <property type="entry name" value="rRNA_Ade_Mease_Trfase_CS"/>
</dbReference>
<gene>
    <name evidence="7" type="primary">rsmA</name>
    <name evidence="7" type="synonym">ksgA</name>
    <name evidence="10" type="ORF">AVDCRST_MAG20-1978</name>
</gene>
<dbReference type="Gene3D" id="3.40.50.150">
    <property type="entry name" value="Vaccinia Virus protein VP39"/>
    <property type="match status" value="1"/>
</dbReference>
<evidence type="ECO:0000256" key="8">
    <source>
        <dbReference type="PROSITE-ProRule" id="PRU01026"/>
    </source>
</evidence>
<dbReference type="Pfam" id="PF00398">
    <property type="entry name" value="RrnaAD"/>
    <property type="match status" value="1"/>
</dbReference>
<feature type="binding site" evidence="7 8">
    <location>
        <position position="118"/>
    </location>
    <ligand>
        <name>S-adenosyl-L-methionine</name>
        <dbReference type="ChEBI" id="CHEBI:59789"/>
    </ligand>
</feature>